<keyword evidence="3" id="KW-1185">Reference proteome</keyword>
<sequence length="178" mass="19335">MRNKLSLLSLLFVVLIGYSQDSYKLSEESVLTISGTSTMHDWTVAASGMQGSMSYGKKIVNLALKVPVSNIKSERGAAMDKKMHGALKSEQHPEISFNFKDITENSSVAINGGLTIAGVEQVVGLPSKITAMDKGHRIQGEYKITLQDYGMKAPTAMFGQIVVGDTVTVKYDLVFVKE</sequence>
<dbReference type="InterPro" id="IPR007372">
    <property type="entry name" value="Lipid/polyisoprenoid-bd_YceI"/>
</dbReference>
<dbReference type="Pfam" id="PF04264">
    <property type="entry name" value="YceI"/>
    <property type="match status" value="1"/>
</dbReference>
<dbReference type="InterPro" id="IPR036761">
    <property type="entry name" value="TTHA0802/YceI-like_sf"/>
</dbReference>
<dbReference type="EMBL" id="JBHUOK010000032">
    <property type="protein sequence ID" value="MFD2791173.1"/>
    <property type="molecule type" value="Genomic_DNA"/>
</dbReference>
<accession>A0ABW5VHM5</accession>
<feature type="domain" description="Lipid/polyisoprenoid-binding YceI-like" evidence="1">
    <location>
        <begin position="22"/>
        <end position="176"/>
    </location>
</feature>
<evidence type="ECO:0000313" key="3">
    <source>
        <dbReference type="Proteomes" id="UP001597532"/>
    </source>
</evidence>
<evidence type="ECO:0000313" key="2">
    <source>
        <dbReference type="EMBL" id="MFD2791173.1"/>
    </source>
</evidence>
<organism evidence="2 3">
    <name type="scientific">Arenibacter antarcticus</name>
    <dbReference type="NCBI Taxonomy" id="2040469"/>
    <lineage>
        <taxon>Bacteria</taxon>
        <taxon>Pseudomonadati</taxon>
        <taxon>Bacteroidota</taxon>
        <taxon>Flavobacteriia</taxon>
        <taxon>Flavobacteriales</taxon>
        <taxon>Flavobacteriaceae</taxon>
        <taxon>Arenibacter</taxon>
    </lineage>
</organism>
<dbReference type="SUPFAM" id="SSF101874">
    <property type="entry name" value="YceI-like"/>
    <property type="match status" value="1"/>
</dbReference>
<gene>
    <name evidence="2" type="ORF">ACFS1K_15460</name>
</gene>
<dbReference type="Proteomes" id="UP001597532">
    <property type="component" value="Unassembled WGS sequence"/>
</dbReference>
<name>A0ABW5VHM5_9FLAO</name>
<reference evidence="3" key="1">
    <citation type="journal article" date="2019" name="Int. J. Syst. Evol. Microbiol.">
        <title>The Global Catalogue of Microorganisms (GCM) 10K type strain sequencing project: providing services to taxonomists for standard genome sequencing and annotation.</title>
        <authorList>
            <consortium name="The Broad Institute Genomics Platform"/>
            <consortium name="The Broad Institute Genome Sequencing Center for Infectious Disease"/>
            <person name="Wu L."/>
            <person name="Ma J."/>
        </authorList>
    </citation>
    <scope>NUCLEOTIDE SEQUENCE [LARGE SCALE GENOMIC DNA]</scope>
    <source>
        <strain evidence="3">KCTC 52924</strain>
    </source>
</reference>
<proteinExistence type="predicted"/>
<dbReference type="Gene3D" id="2.40.128.110">
    <property type="entry name" value="Lipid/polyisoprenoid-binding, YceI-like"/>
    <property type="match status" value="1"/>
</dbReference>
<protein>
    <submittedName>
        <fullName evidence="2">YceI family protein</fullName>
    </submittedName>
</protein>
<dbReference type="SMART" id="SM00867">
    <property type="entry name" value="YceI"/>
    <property type="match status" value="1"/>
</dbReference>
<evidence type="ECO:0000259" key="1">
    <source>
        <dbReference type="SMART" id="SM00867"/>
    </source>
</evidence>
<dbReference type="RefSeq" id="WP_251806377.1">
    <property type="nucleotide sequence ID" value="NZ_CP166679.1"/>
</dbReference>
<dbReference type="PANTHER" id="PTHR34406">
    <property type="entry name" value="PROTEIN YCEI"/>
    <property type="match status" value="1"/>
</dbReference>
<dbReference type="PANTHER" id="PTHR34406:SF1">
    <property type="entry name" value="PROTEIN YCEI"/>
    <property type="match status" value="1"/>
</dbReference>
<comment type="caution">
    <text evidence="2">The sequence shown here is derived from an EMBL/GenBank/DDBJ whole genome shotgun (WGS) entry which is preliminary data.</text>
</comment>